<dbReference type="PROSITE" id="PS50965">
    <property type="entry name" value="NERD"/>
    <property type="match status" value="1"/>
</dbReference>
<dbReference type="EMBL" id="RYYR01000042">
    <property type="protein sequence ID" value="RUL47217.1"/>
    <property type="molecule type" value="Genomic_DNA"/>
</dbReference>
<dbReference type="Proteomes" id="UP000287910">
    <property type="component" value="Unassembled WGS sequence"/>
</dbReference>
<protein>
    <submittedName>
        <fullName evidence="2">NERD domain-containing protein</fullName>
    </submittedName>
</protein>
<evidence type="ECO:0000313" key="3">
    <source>
        <dbReference type="Proteomes" id="UP000287910"/>
    </source>
</evidence>
<keyword evidence="3" id="KW-1185">Reference proteome</keyword>
<evidence type="ECO:0000313" key="2">
    <source>
        <dbReference type="EMBL" id="RUL47217.1"/>
    </source>
</evidence>
<dbReference type="Pfam" id="PF08378">
    <property type="entry name" value="NERD"/>
    <property type="match status" value="1"/>
</dbReference>
<dbReference type="InterPro" id="IPR011528">
    <property type="entry name" value="NERD"/>
</dbReference>
<dbReference type="AlphaFoldDB" id="A0A3S0RTE8"/>
<evidence type="ECO:0000259" key="1">
    <source>
        <dbReference type="PROSITE" id="PS50965"/>
    </source>
</evidence>
<accession>A0A3S0RTE8</accession>
<name>A0A3S0RTE8_9BACI</name>
<gene>
    <name evidence="2" type="ORF">EK386_18675</name>
</gene>
<organism evidence="2 3">
    <name type="scientific">Lysinibacillus antri</name>
    <dbReference type="NCBI Taxonomy" id="2498145"/>
    <lineage>
        <taxon>Bacteria</taxon>
        <taxon>Bacillati</taxon>
        <taxon>Bacillota</taxon>
        <taxon>Bacilli</taxon>
        <taxon>Bacillales</taxon>
        <taxon>Bacillaceae</taxon>
        <taxon>Lysinibacillus</taxon>
    </lineage>
</organism>
<feature type="domain" description="NERD" evidence="1">
    <location>
        <begin position="49"/>
        <end position="168"/>
    </location>
</feature>
<sequence>MLFNGGEKLILLKRDPPKKLLLANALLRRLDPNHELFSYYTNLSNRLQAGFQGEKRVDRHWLEITNLDKHYLLFNYECFNEFGFPHQIDTLLLTSKFLLIIDIKNISGRIDYDEDKHQLIRTNIDGSFDSFSSPFDQVIRHGQYFTRVFNQLKIPLPIECAIISSNPSTIIGNMPKHPLFFHVSGLRFYINKLVSNYDSVLSAQEMDRISKFLMANLKRQEPKVEIPIEHLRKGVLCEICNFKVQMQYRRGTWCCSKCGVRNKKAIFQALDDYRLLINDRITNQEFRDFFGVHSVYTASKVLLRLGLPTVGENRGRNYLIPENIIEGGPF</sequence>
<reference evidence="2 3" key="1">
    <citation type="submission" date="2018-12" db="EMBL/GenBank/DDBJ databases">
        <title>Lysinibacillus antri sp. nov., isolated from a cave soil.</title>
        <authorList>
            <person name="Narsing Rao M.P."/>
            <person name="Zhang H."/>
            <person name="Dong Z.-Y."/>
            <person name="Niu X.-K."/>
            <person name="Zhang K."/>
            <person name="Fang B.-Z."/>
            <person name="Kang Y.-Q."/>
            <person name="Xiao M."/>
            <person name="Li W.-J."/>
        </authorList>
    </citation>
    <scope>NUCLEOTIDE SEQUENCE [LARGE SCALE GENOMIC DNA]</scope>
    <source>
        <strain evidence="2 3">SYSU K30002</strain>
    </source>
</reference>
<comment type="caution">
    <text evidence="2">The sequence shown here is derived from an EMBL/GenBank/DDBJ whole genome shotgun (WGS) entry which is preliminary data.</text>
</comment>
<proteinExistence type="predicted"/>